<reference evidence="2 3" key="1">
    <citation type="submission" date="2018-05" db="EMBL/GenBank/DDBJ databases">
        <title>Genomic Encyclopedia of Type Strains, Phase IV (KMG-IV): sequencing the most valuable type-strain genomes for metagenomic binning, comparative biology and taxonomic classification.</title>
        <authorList>
            <person name="Goeker M."/>
        </authorList>
    </citation>
    <scope>NUCLEOTIDE SEQUENCE [LARGE SCALE GENOMIC DNA]</scope>
    <source>
        <strain evidence="2 3">DSM 44704</strain>
    </source>
</reference>
<gene>
    <name evidence="2" type="ORF">DFR70_103376</name>
</gene>
<proteinExistence type="predicted"/>
<dbReference type="EMBL" id="QJKF01000003">
    <property type="protein sequence ID" value="PXX66627.1"/>
    <property type="molecule type" value="Genomic_DNA"/>
</dbReference>
<organism evidence="2 3">
    <name type="scientific">Nocardia tenerifensis</name>
    <dbReference type="NCBI Taxonomy" id="228006"/>
    <lineage>
        <taxon>Bacteria</taxon>
        <taxon>Bacillati</taxon>
        <taxon>Actinomycetota</taxon>
        <taxon>Actinomycetes</taxon>
        <taxon>Mycobacteriales</taxon>
        <taxon>Nocardiaceae</taxon>
        <taxon>Nocardia</taxon>
    </lineage>
</organism>
<sequence length="313" mass="34576">MAGGFYNHYDEPDEYWDEEPLRPTPKPPPAVPAPQGPVGQPPSWEQPVAPPSSPTVPRVDSPPDARPISPGPPTYPTGIAGLDFRNLVDDLDRLQTELGAQAAEYEWIDRVSRTMERAGQDPSGTVQTTIDRHNFPIQFTIARDWQARLGGRRLDAALIEAVGVAFADGWRNATEEVRRARELGEQPPPQPNELAATVPPIDRPLGEIIEDILAMSADSTAATGRGEAVHKSEHDVRIRFGFSAYGISSCEIDQDWAQRHAVSRVVTEINSQLIAQRQQYFADNETKPKVGRLLTAAEQLIGLLQNGDLMRWQ</sequence>
<feature type="region of interest" description="Disordered" evidence="1">
    <location>
        <begin position="1"/>
        <end position="77"/>
    </location>
</feature>
<accession>A0A318KT16</accession>
<evidence type="ECO:0000313" key="3">
    <source>
        <dbReference type="Proteomes" id="UP000247569"/>
    </source>
</evidence>
<feature type="compositionally biased region" description="Pro residues" evidence="1">
    <location>
        <begin position="22"/>
        <end position="35"/>
    </location>
</feature>
<evidence type="ECO:0000256" key="1">
    <source>
        <dbReference type="SAM" id="MobiDB-lite"/>
    </source>
</evidence>
<name>A0A318KT16_9NOCA</name>
<dbReference type="Proteomes" id="UP000247569">
    <property type="component" value="Unassembled WGS sequence"/>
</dbReference>
<comment type="caution">
    <text evidence="2">The sequence shown here is derived from an EMBL/GenBank/DDBJ whole genome shotgun (WGS) entry which is preliminary data.</text>
</comment>
<protein>
    <submittedName>
        <fullName evidence="2">Uncharacterized protein</fullName>
    </submittedName>
</protein>
<dbReference type="AlphaFoldDB" id="A0A318KT16"/>
<evidence type="ECO:0000313" key="2">
    <source>
        <dbReference type="EMBL" id="PXX66627.1"/>
    </source>
</evidence>
<keyword evidence="3" id="KW-1185">Reference proteome</keyword>